<gene>
    <name evidence="1" type="ORF">ACFFIA_22900</name>
</gene>
<accession>A0ABV6M7I2</accession>
<dbReference type="EMBL" id="JBHLUH010000047">
    <property type="protein sequence ID" value="MFC0530514.1"/>
    <property type="molecule type" value="Genomic_DNA"/>
</dbReference>
<comment type="caution">
    <text evidence="1">The sequence shown here is derived from an EMBL/GenBank/DDBJ whole genome shotgun (WGS) entry which is preliminary data.</text>
</comment>
<dbReference type="Proteomes" id="UP001589867">
    <property type="component" value="Unassembled WGS sequence"/>
</dbReference>
<protein>
    <submittedName>
        <fullName evidence="1">Uncharacterized protein</fullName>
    </submittedName>
</protein>
<name>A0ABV6M7I2_9ACTN</name>
<organism evidence="1 2">
    <name type="scientific">Phytohabitans kaempferiae</name>
    <dbReference type="NCBI Taxonomy" id="1620943"/>
    <lineage>
        <taxon>Bacteria</taxon>
        <taxon>Bacillati</taxon>
        <taxon>Actinomycetota</taxon>
        <taxon>Actinomycetes</taxon>
        <taxon>Micromonosporales</taxon>
        <taxon>Micromonosporaceae</taxon>
    </lineage>
</organism>
<reference evidence="1 2" key="1">
    <citation type="submission" date="2024-09" db="EMBL/GenBank/DDBJ databases">
        <authorList>
            <person name="Sun Q."/>
            <person name="Mori K."/>
        </authorList>
    </citation>
    <scope>NUCLEOTIDE SEQUENCE [LARGE SCALE GENOMIC DNA]</scope>
    <source>
        <strain evidence="1 2">TBRC 3947</strain>
    </source>
</reference>
<sequence>MPAIRDLLERFRPAVAPGAATAERREAVAAELEPVFAALARTERECDELRDTATSEAEQRHADSAERVRAVLRAARADAPAERARAAARGWAAGTADLDHVVAAGRSAARDERDRGEEQLPGQVAAVVAAVHADLASLGEGDSA</sequence>
<dbReference type="RefSeq" id="WP_377253673.1">
    <property type="nucleotide sequence ID" value="NZ_JBHLUH010000047.1"/>
</dbReference>
<proteinExistence type="predicted"/>
<evidence type="ECO:0000313" key="2">
    <source>
        <dbReference type="Proteomes" id="UP001589867"/>
    </source>
</evidence>
<keyword evidence="2" id="KW-1185">Reference proteome</keyword>
<evidence type="ECO:0000313" key="1">
    <source>
        <dbReference type="EMBL" id="MFC0530514.1"/>
    </source>
</evidence>